<dbReference type="RefSeq" id="WP_099891951.1">
    <property type="nucleotide sequence ID" value="NZ_CP024732.1"/>
</dbReference>
<evidence type="ECO:0000313" key="2">
    <source>
        <dbReference type="EMBL" id="PIK18897.1"/>
    </source>
</evidence>
<dbReference type="Proteomes" id="UP000229111">
    <property type="component" value="Unassembled WGS sequence"/>
</dbReference>
<dbReference type="Pfam" id="PF13240">
    <property type="entry name" value="Zn_Ribbon_1"/>
    <property type="match status" value="1"/>
</dbReference>
<organism evidence="2 3">
    <name type="scientific">Prevotella intermedia</name>
    <dbReference type="NCBI Taxonomy" id="28131"/>
    <lineage>
        <taxon>Bacteria</taxon>
        <taxon>Pseudomonadati</taxon>
        <taxon>Bacteroidota</taxon>
        <taxon>Bacteroidia</taxon>
        <taxon>Bacteroidales</taxon>
        <taxon>Prevotellaceae</taxon>
        <taxon>Prevotella</taxon>
    </lineage>
</organism>
<comment type="caution">
    <text evidence="2">The sequence shown here is derived from an EMBL/GenBank/DDBJ whole genome shotgun (WGS) entry which is preliminary data.</text>
</comment>
<evidence type="ECO:0000313" key="3">
    <source>
        <dbReference type="Proteomes" id="UP000229111"/>
    </source>
</evidence>
<dbReference type="EMBL" id="PEKM01000001">
    <property type="protein sequence ID" value="PIK18897.1"/>
    <property type="molecule type" value="Genomic_DNA"/>
</dbReference>
<evidence type="ECO:0000259" key="1">
    <source>
        <dbReference type="Pfam" id="PF13240"/>
    </source>
</evidence>
<feature type="domain" description="Zinc-ribbon" evidence="1">
    <location>
        <begin position="3"/>
        <end position="22"/>
    </location>
</feature>
<sequence>MAYCPNCGSPLNENSEICPQCGGSSEQPIQQANTEQPHESRLFNVPKKAWRIIVPVVILVIFGFTCPSKEKHIEAIHTELMDYIEKESGSEAAIYASLGAGIIDKVLVSRLDVNNYVLFSTGSLKDGEKRKMVSLGILGHVFTFGLDKETLGDMKKANKPTAL</sequence>
<dbReference type="InterPro" id="IPR026870">
    <property type="entry name" value="Zinc_ribbon_dom"/>
</dbReference>
<protein>
    <submittedName>
        <fullName evidence="2">DUF4359 domain-containing protein</fullName>
    </submittedName>
</protein>
<reference evidence="2 3" key="1">
    <citation type="submission" date="2017-11" db="EMBL/GenBank/DDBJ databases">
        <title>Genome sequencing of Prevotella intermedia KCOM 1101.</title>
        <authorList>
            <person name="Kook J.-K."/>
            <person name="Park S.-N."/>
            <person name="Lim Y.K."/>
        </authorList>
    </citation>
    <scope>NUCLEOTIDE SEQUENCE [LARGE SCALE GENOMIC DNA]</scope>
    <source>
        <strain evidence="2 3">KCOM 1101</strain>
    </source>
</reference>
<gene>
    <name evidence="2" type="ORF">CTI16_07395</name>
</gene>
<accession>A0AAJ3VA51</accession>
<name>A0AAJ3VA51_PREIN</name>
<proteinExistence type="predicted"/>
<dbReference type="AlphaFoldDB" id="A0AAJ3VA51"/>